<dbReference type="PANTHER" id="PTHR15503">
    <property type="entry name" value="LDOC1 RELATED"/>
    <property type="match status" value="1"/>
</dbReference>
<dbReference type="AlphaFoldDB" id="A0AAV0GJZ4"/>
<feature type="region of interest" description="Disordered" evidence="1">
    <location>
        <begin position="268"/>
        <end position="308"/>
    </location>
</feature>
<feature type="domain" description="Retrotransposon gag" evidence="2">
    <location>
        <begin position="133"/>
        <end position="227"/>
    </location>
</feature>
<evidence type="ECO:0000313" key="4">
    <source>
        <dbReference type="EMBL" id="CAH9147509.1"/>
    </source>
</evidence>
<evidence type="ECO:0000256" key="1">
    <source>
        <dbReference type="SAM" id="MobiDB-lite"/>
    </source>
</evidence>
<dbReference type="Proteomes" id="UP001152523">
    <property type="component" value="Unassembled WGS sequence"/>
</dbReference>
<reference evidence="4" key="1">
    <citation type="submission" date="2022-07" db="EMBL/GenBank/DDBJ databases">
        <authorList>
            <person name="Macas J."/>
            <person name="Novak P."/>
            <person name="Neumann P."/>
        </authorList>
    </citation>
    <scope>NUCLEOTIDE SEQUENCE</scope>
</reference>
<evidence type="ECO:0000313" key="5">
    <source>
        <dbReference type="Proteomes" id="UP001152523"/>
    </source>
</evidence>
<dbReference type="EMBL" id="CAMAPF010001133">
    <property type="protein sequence ID" value="CAH9147509.1"/>
    <property type="molecule type" value="Genomic_DNA"/>
</dbReference>
<protein>
    <recommendedName>
        <fullName evidence="2">Retrotransposon gag domain-containing protein</fullName>
    </recommendedName>
</protein>
<proteinExistence type="predicted"/>
<dbReference type="PANTHER" id="PTHR15503:SF45">
    <property type="entry name" value="RNA-DIRECTED DNA POLYMERASE HOMOLOG"/>
    <property type="match status" value="1"/>
</dbReference>
<accession>A0AAV0GJZ4</accession>
<name>A0AAV0GJZ4_9ASTE</name>
<feature type="region of interest" description="Disordered" evidence="1">
    <location>
        <begin position="353"/>
        <end position="374"/>
    </location>
</feature>
<feature type="compositionally biased region" description="Basic residues" evidence="1">
    <location>
        <begin position="362"/>
        <end position="374"/>
    </location>
</feature>
<dbReference type="EMBL" id="CAMAPF010000230">
    <property type="protein sequence ID" value="CAH9114598.1"/>
    <property type="molecule type" value="Genomic_DNA"/>
</dbReference>
<dbReference type="InterPro" id="IPR005162">
    <property type="entry name" value="Retrotrans_gag_dom"/>
</dbReference>
<keyword evidence="5" id="KW-1185">Reference proteome</keyword>
<dbReference type="InterPro" id="IPR032567">
    <property type="entry name" value="RTL1-rel"/>
</dbReference>
<gene>
    <name evidence="3" type="ORF">CEPIT_LOCUS20789</name>
    <name evidence="4" type="ORF">CEPIT_LOCUS43800</name>
</gene>
<dbReference type="Pfam" id="PF03732">
    <property type="entry name" value="Retrotrans_gag"/>
    <property type="match status" value="1"/>
</dbReference>
<organism evidence="4 5">
    <name type="scientific">Cuscuta epithymum</name>
    <dbReference type="NCBI Taxonomy" id="186058"/>
    <lineage>
        <taxon>Eukaryota</taxon>
        <taxon>Viridiplantae</taxon>
        <taxon>Streptophyta</taxon>
        <taxon>Embryophyta</taxon>
        <taxon>Tracheophyta</taxon>
        <taxon>Spermatophyta</taxon>
        <taxon>Magnoliopsida</taxon>
        <taxon>eudicotyledons</taxon>
        <taxon>Gunneridae</taxon>
        <taxon>Pentapetalae</taxon>
        <taxon>asterids</taxon>
        <taxon>lamiids</taxon>
        <taxon>Solanales</taxon>
        <taxon>Convolvulaceae</taxon>
        <taxon>Cuscuteae</taxon>
        <taxon>Cuscuta</taxon>
        <taxon>Cuscuta subgen. Cuscuta</taxon>
    </lineage>
</organism>
<sequence>MKSTRNKVEDNAVAPTNAELAQNMVQLIQTIGSVLIQNQHQQRLKNRNDVAKHVAKRNPPCYLGQEDPLILEDWIRTFDKLFDAINCPADQRINTAAYYLCQEDPLILEDWIRTFDKLFDAINCPADQRINTAAYYLCQEADNWLATTAPTLRQQPDFSWETFKEAMRKRFYPEHVRAEKYEEFLHLKQVGMTVQEYHSKFLNLARFAPTLVPDEIEKTNKFIRGLNFETQKALCVSECQTLNDAYNKAGKHYRVQQLQKKTLKRARKVTEGESKPGGKQCKLNQLGHTRNEKKINNQGQDQKRKKKNSTEEMHFYCSKCRKDHPGKYCDGTLVRCFHCDKLGHRVFECYSRKKGIPPTRGLNHHPKRNGRTSE</sequence>
<evidence type="ECO:0000259" key="2">
    <source>
        <dbReference type="Pfam" id="PF03732"/>
    </source>
</evidence>
<evidence type="ECO:0000313" key="3">
    <source>
        <dbReference type="EMBL" id="CAH9114598.1"/>
    </source>
</evidence>
<comment type="caution">
    <text evidence="4">The sequence shown here is derived from an EMBL/GenBank/DDBJ whole genome shotgun (WGS) entry which is preliminary data.</text>
</comment>